<dbReference type="GO" id="GO:0000976">
    <property type="term" value="F:transcription cis-regulatory region binding"/>
    <property type="evidence" value="ECO:0007669"/>
    <property type="project" value="TreeGrafter"/>
</dbReference>
<dbReference type="Proteomes" id="UP000005396">
    <property type="component" value="Unassembled WGS sequence"/>
</dbReference>
<dbReference type="HOGENOM" id="CLU_037628_6_2_9"/>
<dbReference type="PaxDb" id="411902-CLOBOL_01570"/>
<keyword evidence="2" id="KW-0238">DNA-binding</keyword>
<feature type="domain" description="HTH lacI-type" evidence="4">
    <location>
        <begin position="35"/>
        <end position="89"/>
    </location>
</feature>
<dbReference type="SMART" id="SM00354">
    <property type="entry name" value="HTH_LACI"/>
    <property type="match status" value="1"/>
</dbReference>
<dbReference type="EMBL" id="ABCC02000017">
    <property type="protein sequence ID" value="EDP18215.1"/>
    <property type="molecule type" value="Genomic_DNA"/>
</dbReference>
<evidence type="ECO:0000256" key="3">
    <source>
        <dbReference type="ARBA" id="ARBA00023163"/>
    </source>
</evidence>
<dbReference type="InterPro" id="IPR010982">
    <property type="entry name" value="Lambda_DNA-bd_dom_sf"/>
</dbReference>
<dbReference type="PROSITE" id="PS50932">
    <property type="entry name" value="HTH_LACI_2"/>
    <property type="match status" value="1"/>
</dbReference>
<organism evidence="5 6">
    <name type="scientific">Enterocloster bolteae (strain ATCC BAA-613 / DSM 15670 / CCUG 46953 / JCM 12243 / WAL 16351)</name>
    <name type="common">Clostridium bolteae</name>
    <dbReference type="NCBI Taxonomy" id="411902"/>
    <lineage>
        <taxon>Bacteria</taxon>
        <taxon>Bacillati</taxon>
        <taxon>Bacillota</taxon>
        <taxon>Clostridia</taxon>
        <taxon>Lachnospirales</taxon>
        <taxon>Lachnospiraceae</taxon>
        <taxon>Enterocloster</taxon>
    </lineage>
</organism>
<reference evidence="5 6" key="1">
    <citation type="submission" date="2007-08" db="EMBL/GenBank/DDBJ databases">
        <authorList>
            <person name="Fulton L."/>
            <person name="Clifton S."/>
            <person name="Fulton B."/>
            <person name="Xu J."/>
            <person name="Minx P."/>
            <person name="Pepin K.H."/>
            <person name="Johnson M."/>
            <person name="Thiruvilangam P."/>
            <person name="Bhonagiri V."/>
            <person name="Nash W.E."/>
            <person name="Mardis E.R."/>
            <person name="Wilson R.K."/>
        </authorList>
    </citation>
    <scope>NUCLEOTIDE SEQUENCE [LARGE SCALE GENOMIC DNA]</scope>
    <source>
        <strain evidence="6">ATCC BAA-613 / DSM 15670 / CCUG 46953 / JCM 12243 / WAL 16351</strain>
    </source>
</reference>
<dbReference type="Pfam" id="PF00356">
    <property type="entry name" value="LacI"/>
    <property type="match status" value="1"/>
</dbReference>
<keyword evidence="3" id="KW-0804">Transcription</keyword>
<dbReference type="Gene3D" id="1.10.260.40">
    <property type="entry name" value="lambda repressor-like DNA-binding domains"/>
    <property type="match status" value="1"/>
</dbReference>
<proteinExistence type="predicted"/>
<evidence type="ECO:0000313" key="5">
    <source>
        <dbReference type="EMBL" id="EDP18215.1"/>
    </source>
</evidence>
<dbReference type="InterPro" id="IPR028082">
    <property type="entry name" value="Peripla_BP_I"/>
</dbReference>
<name>A8RLC2_ENTBW</name>
<dbReference type="InterPro" id="IPR046335">
    <property type="entry name" value="LacI/GalR-like_sensor"/>
</dbReference>
<evidence type="ECO:0000256" key="1">
    <source>
        <dbReference type="ARBA" id="ARBA00023015"/>
    </source>
</evidence>
<accession>A8RLC2</accession>
<sequence>MEKVQNIVKVELSIDISNVLNYTFSKKSRRRETCMTIKDIAKNLNVSYSTVSLSLNNDPRVAEKTKKRVIEEAERLGFTFNANARSLVTKKTNRIGIIFSDNFNAPDYRWFFNEIETYSTRAVENCGYDFLIQPNKNIHSQSNILRMVNGKMVDGLVIFSKTLTEAEYKFLGDAGIPYVYVYFKPSFSADIPDHFFWDDNRKGGYWATKHLLEHGHRKILTIRSNDPELKMYDDRTAGYMEAMAEYGAEPAVLTARMDFESQKEFVRQNIEYIRKFTGIFSQQDLPALSIVQQLKKYYGMDVPEDLSIVGYNDIELIHYLDIPLDTIADPREEVITNAVNSLVCRIEGREDLNPRKIYPRLITRGSVRDAAQAGPVK</sequence>
<dbReference type="SUPFAM" id="SSF53822">
    <property type="entry name" value="Periplasmic binding protein-like I"/>
    <property type="match status" value="1"/>
</dbReference>
<dbReference type="GO" id="GO:0003700">
    <property type="term" value="F:DNA-binding transcription factor activity"/>
    <property type="evidence" value="ECO:0007669"/>
    <property type="project" value="TreeGrafter"/>
</dbReference>
<dbReference type="Gene3D" id="3.40.50.2300">
    <property type="match status" value="2"/>
</dbReference>
<dbReference type="AlphaFoldDB" id="A8RLC2"/>
<dbReference type="PANTHER" id="PTHR30146:SF24">
    <property type="entry name" value="XYLOSE OPERON REGULATORY PROTEIN"/>
    <property type="match status" value="1"/>
</dbReference>
<evidence type="ECO:0000313" key="6">
    <source>
        <dbReference type="Proteomes" id="UP000005396"/>
    </source>
</evidence>
<keyword evidence="1" id="KW-0805">Transcription regulation</keyword>
<reference evidence="5 6" key="2">
    <citation type="submission" date="2007-09" db="EMBL/GenBank/DDBJ databases">
        <title>Draft genome sequence of Clostridium bolteae (ATCC BAA-613).</title>
        <authorList>
            <person name="Sudarsanam P."/>
            <person name="Ley R."/>
            <person name="Guruge J."/>
            <person name="Turnbaugh P.J."/>
            <person name="Mahowald M."/>
            <person name="Liep D."/>
            <person name="Gordon J."/>
        </authorList>
    </citation>
    <scope>NUCLEOTIDE SEQUENCE [LARGE SCALE GENOMIC DNA]</scope>
    <source>
        <strain evidence="6">ATCC BAA-613 / DSM 15670 / CCUG 46953 / JCM 12243 / WAL 16351</strain>
    </source>
</reference>
<dbReference type="PANTHER" id="PTHR30146">
    <property type="entry name" value="LACI-RELATED TRANSCRIPTIONAL REPRESSOR"/>
    <property type="match status" value="1"/>
</dbReference>
<evidence type="ECO:0000259" key="4">
    <source>
        <dbReference type="PROSITE" id="PS50932"/>
    </source>
</evidence>
<dbReference type="InterPro" id="IPR000843">
    <property type="entry name" value="HTH_LacI"/>
</dbReference>
<dbReference type="Pfam" id="PF13377">
    <property type="entry name" value="Peripla_BP_3"/>
    <property type="match status" value="1"/>
</dbReference>
<comment type="caution">
    <text evidence="5">The sequence shown here is derived from an EMBL/GenBank/DDBJ whole genome shotgun (WGS) entry which is preliminary data.</text>
</comment>
<dbReference type="CDD" id="cd06267">
    <property type="entry name" value="PBP1_LacI_sugar_binding-like"/>
    <property type="match status" value="1"/>
</dbReference>
<evidence type="ECO:0000256" key="2">
    <source>
        <dbReference type="ARBA" id="ARBA00023125"/>
    </source>
</evidence>
<protein>
    <recommendedName>
        <fullName evidence="4">HTH lacI-type domain-containing protein</fullName>
    </recommendedName>
</protein>
<dbReference type="eggNOG" id="COG1609">
    <property type="taxonomic scope" value="Bacteria"/>
</dbReference>
<gene>
    <name evidence="5" type="ORF">CLOBOL_01570</name>
</gene>
<dbReference type="SUPFAM" id="SSF47413">
    <property type="entry name" value="lambda repressor-like DNA-binding domains"/>
    <property type="match status" value="1"/>
</dbReference>
<dbReference type="CDD" id="cd01392">
    <property type="entry name" value="HTH_LacI"/>
    <property type="match status" value="1"/>
</dbReference>